<comment type="caution">
    <text evidence="1">The sequence shown here is derived from an EMBL/GenBank/DDBJ whole genome shotgun (WGS) entry which is preliminary data.</text>
</comment>
<organism evidence="1 2">
    <name type="scientific">Adineta steineri</name>
    <dbReference type="NCBI Taxonomy" id="433720"/>
    <lineage>
        <taxon>Eukaryota</taxon>
        <taxon>Metazoa</taxon>
        <taxon>Spiralia</taxon>
        <taxon>Gnathifera</taxon>
        <taxon>Rotifera</taxon>
        <taxon>Eurotatoria</taxon>
        <taxon>Bdelloidea</taxon>
        <taxon>Adinetida</taxon>
        <taxon>Adinetidae</taxon>
        <taxon>Adineta</taxon>
    </lineage>
</organism>
<evidence type="ECO:0000313" key="2">
    <source>
        <dbReference type="Proteomes" id="UP000663860"/>
    </source>
</evidence>
<protein>
    <submittedName>
        <fullName evidence="1">Uncharacterized protein</fullName>
    </submittedName>
</protein>
<sequence>MYCEQNNQLAIYRNYPSHEKFSIEYQKQEINHCADLLQQWLDNYNDDDQISYETDVYFDCVEQFQDECDPTEEQKLCK</sequence>
<gene>
    <name evidence="1" type="ORF">IZO911_LOCUS7253</name>
</gene>
<dbReference type="AlphaFoldDB" id="A0A813T6P3"/>
<dbReference type="Proteomes" id="UP000663860">
    <property type="component" value="Unassembled WGS sequence"/>
</dbReference>
<name>A0A813T6P3_9BILA</name>
<evidence type="ECO:0000313" key="1">
    <source>
        <dbReference type="EMBL" id="CAF0807098.1"/>
    </source>
</evidence>
<proteinExistence type="predicted"/>
<accession>A0A813T6P3</accession>
<reference evidence="1" key="1">
    <citation type="submission" date="2021-02" db="EMBL/GenBank/DDBJ databases">
        <authorList>
            <person name="Nowell W R."/>
        </authorList>
    </citation>
    <scope>NUCLEOTIDE SEQUENCE</scope>
</reference>
<dbReference type="EMBL" id="CAJNOE010000047">
    <property type="protein sequence ID" value="CAF0807098.1"/>
    <property type="molecule type" value="Genomic_DNA"/>
</dbReference>